<proteinExistence type="predicted"/>
<accession>A0AC35FKD1</accession>
<evidence type="ECO:0000313" key="1">
    <source>
        <dbReference type="Proteomes" id="UP000887580"/>
    </source>
</evidence>
<reference evidence="2" key="1">
    <citation type="submission" date="2022-11" db="UniProtKB">
        <authorList>
            <consortium name="WormBaseParasite"/>
        </authorList>
    </citation>
    <scope>IDENTIFICATION</scope>
</reference>
<protein>
    <submittedName>
        <fullName evidence="2">Uncharacterized protein</fullName>
    </submittedName>
</protein>
<organism evidence="1 2">
    <name type="scientific">Panagrolaimus sp. PS1159</name>
    <dbReference type="NCBI Taxonomy" id="55785"/>
    <lineage>
        <taxon>Eukaryota</taxon>
        <taxon>Metazoa</taxon>
        <taxon>Ecdysozoa</taxon>
        <taxon>Nematoda</taxon>
        <taxon>Chromadorea</taxon>
        <taxon>Rhabditida</taxon>
        <taxon>Tylenchina</taxon>
        <taxon>Panagrolaimomorpha</taxon>
        <taxon>Panagrolaimoidea</taxon>
        <taxon>Panagrolaimidae</taxon>
        <taxon>Panagrolaimus</taxon>
    </lineage>
</organism>
<dbReference type="Proteomes" id="UP000887580">
    <property type="component" value="Unplaced"/>
</dbReference>
<name>A0AC35FKD1_9BILA</name>
<evidence type="ECO:0000313" key="2">
    <source>
        <dbReference type="WBParaSite" id="PS1159_v2.g18309.t1"/>
    </source>
</evidence>
<dbReference type="WBParaSite" id="PS1159_v2.g18309.t1">
    <property type="protein sequence ID" value="PS1159_v2.g18309.t1"/>
    <property type="gene ID" value="PS1159_v2.g18309"/>
</dbReference>
<sequence length="310" mass="35807">MVDINIISVLSNILGTNCDDNLIIAVLSTLNDTIHAYGYEKIEQKLRRCGTKMYVQKLLDHGNEEIREFSLKIFDFVGDYNVPRGRKSVKRELSESNDQQPPTPNQREHQSVRSAFINKRIKISMDETYTDQSAGLIDDQLSRNSTPINFDDESSLLVSYILLLILCVYTFGYFSGNNVSRKPSSAPPVVLAYPGDTTISTNNAHHKENTKIIEEKLKDKSIEDMDENCLFDKEKKEKVKRIMGTQLTDEHFETIVKWLKCRIMIFYNGIWQRFGNWNSESEHYIPIFVLEKKNTGEKFECEIVLTLKND</sequence>